<dbReference type="PANTHER" id="PTHR13090:SF1">
    <property type="entry name" value="ARGININE-HYDROXYLASE NDUFAF5, MITOCHONDRIAL"/>
    <property type="match status" value="1"/>
</dbReference>
<accession>A0ABD1L9V9</accession>
<reference evidence="4 5" key="1">
    <citation type="submission" date="2024-08" db="EMBL/GenBank/DDBJ databases">
        <title>Insights into the chromosomal genome structure of Flemingia macrophylla.</title>
        <authorList>
            <person name="Ding Y."/>
            <person name="Zhao Y."/>
            <person name="Bi W."/>
            <person name="Wu M."/>
            <person name="Zhao G."/>
            <person name="Gong Y."/>
            <person name="Li W."/>
            <person name="Zhang P."/>
        </authorList>
    </citation>
    <scope>NUCLEOTIDE SEQUENCE [LARGE SCALE GENOMIC DNA]</scope>
    <source>
        <strain evidence="4">DYQJB</strain>
        <tissue evidence="4">Leaf</tissue>
    </source>
</reference>
<dbReference type="PANTHER" id="PTHR13090">
    <property type="entry name" value="ARGININE-HYDROXYLASE NDUFAF5, MITOCHONDRIAL"/>
    <property type="match status" value="1"/>
</dbReference>
<protein>
    <recommendedName>
        <fullName evidence="6">Methyltransferase type 11 domain-containing protein</fullName>
    </recommendedName>
</protein>
<dbReference type="InterPro" id="IPR050602">
    <property type="entry name" value="Malonyl-ACP_OMT"/>
</dbReference>
<gene>
    <name evidence="4" type="ORF">Fmac_029277</name>
</gene>
<evidence type="ECO:0000256" key="2">
    <source>
        <dbReference type="ARBA" id="ARBA00022679"/>
    </source>
</evidence>
<sequence length="155" mass="17121">MLFLSSSFTCFISVHSHRPLFRVAAQIERRHLPPFSPASQGPFISLSNFGSTRNAYHASNIQTHFLVADEEFLPIKESFVDLVVSCLGLHWTNDMPGAMIHVSISLVFIGLVCVQVGYILMGGNGNIPQNIEGADCDIVMAFKCHRALRALDTLM</sequence>
<evidence type="ECO:0000256" key="1">
    <source>
        <dbReference type="ARBA" id="ARBA00022603"/>
    </source>
</evidence>
<keyword evidence="3" id="KW-0812">Transmembrane</keyword>
<dbReference type="GO" id="GO:0032259">
    <property type="term" value="P:methylation"/>
    <property type="evidence" value="ECO:0007669"/>
    <property type="project" value="UniProtKB-KW"/>
</dbReference>
<evidence type="ECO:0000313" key="4">
    <source>
        <dbReference type="EMBL" id="KAL2320308.1"/>
    </source>
</evidence>
<keyword evidence="1" id="KW-0489">Methyltransferase</keyword>
<keyword evidence="5" id="KW-1185">Reference proteome</keyword>
<dbReference type="AlphaFoldDB" id="A0ABD1L9V9"/>
<keyword evidence="3" id="KW-0472">Membrane</keyword>
<name>A0ABD1L9V9_9FABA</name>
<proteinExistence type="predicted"/>
<evidence type="ECO:0000256" key="3">
    <source>
        <dbReference type="SAM" id="Phobius"/>
    </source>
</evidence>
<organism evidence="4 5">
    <name type="scientific">Flemingia macrophylla</name>
    <dbReference type="NCBI Taxonomy" id="520843"/>
    <lineage>
        <taxon>Eukaryota</taxon>
        <taxon>Viridiplantae</taxon>
        <taxon>Streptophyta</taxon>
        <taxon>Embryophyta</taxon>
        <taxon>Tracheophyta</taxon>
        <taxon>Spermatophyta</taxon>
        <taxon>Magnoliopsida</taxon>
        <taxon>eudicotyledons</taxon>
        <taxon>Gunneridae</taxon>
        <taxon>Pentapetalae</taxon>
        <taxon>rosids</taxon>
        <taxon>fabids</taxon>
        <taxon>Fabales</taxon>
        <taxon>Fabaceae</taxon>
        <taxon>Papilionoideae</taxon>
        <taxon>50 kb inversion clade</taxon>
        <taxon>NPAAA clade</taxon>
        <taxon>indigoferoid/millettioid clade</taxon>
        <taxon>Phaseoleae</taxon>
        <taxon>Flemingia</taxon>
    </lineage>
</organism>
<evidence type="ECO:0008006" key="6">
    <source>
        <dbReference type="Google" id="ProtNLM"/>
    </source>
</evidence>
<comment type="caution">
    <text evidence="4">The sequence shown here is derived from an EMBL/GenBank/DDBJ whole genome shotgun (WGS) entry which is preliminary data.</text>
</comment>
<dbReference type="Proteomes" id="UP001603857">
    <property type="component" value="Unassembled WGS sequence"/>
</dbReference>
<keyword evidence="3" id="KW-1133">Transmembrane helix</keyword>
<dbReference type="GO" id="GO:0008168">
    <property type="term" value="F:methyltransferase activity"/>
    <property type="evidence" value="ECO:0007669"/>
    <property type="project" value="UniProtKB-KW"/>
</dbReference>
<feature type="transmembrane region" description="Helical" evidence="3">
    <location>
        <begin position="98"/>
        <end position="121"/>
    </location>
</feature>
<keyword evidence="2" id="KW-0808">Transferase</keyword>
<dbReference type="EMBL" id="JBGMDY010000010">
    <property type="protein sequence ID" value="KAL2320308.1"/>
    <property type="molecule type" value="Genomic_DNA"/>
</dbReference>
<evidence type="ECO:0000313" key="5">
    <source>
        <dbReference type="Proteomes" id="UP001603857"/>
    </source>
</evidence>